<dbReference type="GO" id="GO:0042761">
    <property type="term" value="P:very long-chain fatty acid biosynthetic process"/>
    <property type="evidence" value="ECO:0007669"/>
    <property type="project" value="TreeGrafter"/>
</dbReference>
<dbReference type="EMBL" id="BAABME010002324">
    <property type="protein sequence ID" value="GAA0154130.1"/>
    <property type="molecule type" value="Genomic_DNA"/>
</dbReference>
<reference evidence="16 17" key="1">
    <citation type="submission" date="2024-01" db="EMBL/GenBank/DDBJ databases">
        <title>The complete chloroplast genome sequence of Lithospermum erythrorhizon: insights into the phylogenetic relationship among Boraginaceae species and the maternal lineages of purple gromwells.</title>
        <authorList>
            <person name="Okada T."/>
            <person name="Watanabe K."/>
        </authorList>
    </citation>
    <scope>NUCLEOTIDE SEQUENCE [LARGE SCALE GENOMIC DNA]</scope>
</reference>
<gene>
    <name evidence="16" type="ORF">LIER_12204</name>
</gene>
<keyword evidence="11 14" id="KW-0472">Membrane</keyword>
<feature type="transmembrane region" description="Helical" evidence="14">
    <location>
        <begin position="12"/>
        <end position="33"/>
    </location>
</feature>
<keyword evidence="10" id="KW-0443">Lipid metabolism</keyword>
<dbReference type="InterPro" id="IPR005804">
    <property type="entry name" value="FA_desaturase_dom"/>
</dbReference>
<keyword evidence="12 13" id="KW-0275">Fatty acid biosynthesis</keyword>
<feature type="transmembrane region" description="Helical" evidence="14">
    <location>
        <begin position="54"/>
        <end position="76"/>
    </location>
</feature>
<evidence type="ECO:0000313" key="17">
    <source>
        <dbReference type="Proteomes" id="UP001454036"/>
    </source>
</evidence>
<dbReference type="GO" id="GO:0016717">
    <property type="term" value="F:oxidoreductase activity, acting on paired donors, with oxidation of a pair of donors resulting in the reduction of molecular oxygen to two molecules of water"/>
    <property type="evidence" value="ECO:0007669"/>
    <property type="project" value="InterPro"/>
</dbReference>
<dbReference type="Proteomes" id="UP001454036">
    <property type="component" value="Unassembled WGS sequence"/>
</dbReference>
<keyword evidence="5 13" id="KW-0812">Transmembrane</keyword>
<comment type="subcellular location">
    <subcellularLocation>
        <location evidence="1">Membrane</location>
        <topology evidence="1">Multi-pass membrane protein</topology>
    </subcellularLocation>
</comment>
<evidence type="ECO:0000256" key="7">
    <source>
        <dbReference type="ARBA" id="ARBA00022989"/>
    </source>
</evidence>
<evidence type="ECO:0000256" key="9">
    <source>
        <dbReference type="ARBA" id="ARBA00023004"/>
    </source>
</evidence>
<dbReference type="PANTHER" id="PTHR11351">
    <property type="entry name" value="ACYL-COA DESATURASE"/>
    <property type="match status" value="1"/>
</dbReference>
<comment type="pathway">
    <text evidence="2">Lipid metabolism.</text>
</comment>
<dbReference type="InterPro" id="IPR015876">
    <property type="entry name" value="Acyl-CoA_DS"/>
</dbReference>
<evidence type="ECO:0000256" key="13">
    <source>
        <dbReference type="RuleBase" id="RU000581"/>
    </source>
</evidence>
<feature type="domain" description="Fatty acid desaturase" evidence="15">
    <location>
        <begin position="79"/>
        <end position="292"/>
    </location>
</feature>
<dbReference type="PRINTS" id="PR00075">
    <property type="entry name" value="FACDDSATRASE"/>
</dbReference>
<evidence type="ECO:0000313" key="16">
    <source>
        <dbReference type="EMBL" id="GAA0154130.1"/>
    </source>
</evidence>
<comment type="cofactor">
    <cofactor evidence="13">
        <name>Fe(2+)</name>
        <dbReference type="ChEBI" id="CHEBI:29033"/>
    </cofactor>
</comment>
<proteinExistence type="inferred from homology"/>
<keyword evidence="6" id="KW-0276">Fatty acid metabolism</keyword>
<comment type="domain">
    <text evidence="13">The histidine box domains are involved in binding the catalytic metal ions.</text>
</comment>
<evidence type="ECO:0000256" key="12">
    <source>
        <dbReference type="ARBA" id="ARBA00023160"/>
    </source>
</evidence>
<dbReference type="CDD" id="cd03505">
    <property type="entry name" value="Delta9-FADS-like"/>
    <property type="match status" value="1"/>
</dbReference>
<keyword evidence="9" id="KW-0408">Iron</keyword>
<sequence>MLLHTTRKTKKVKSLLIIIFSSIFYTTSVTTMGSETEVTKKRMNVVLWGKKRKLLDIINAIGVVTMHFLCLFAPFTFSWGAFLLYAVLFFMTGVLGITISYHRNLTHRSFKLPKWLEYFFAYCGAHALQLDPIFWVSTHRYHHQFADTERDPHSPNEGFWYSHMNWIFDTITLAEKRTGRRKNVDDLEKQLFYTFLQKTYFFHPIALAAILYALGGFPYIVWGMGARIVTVYHCTFLVNSAAHIWGKQTWNTGDDSKNNWFVAIVSCGEGWHNNHHAFPYSARHGLEWWQIDVTWWVIMFLEAIGLATDVKLPEESHKKRLALKNN</sequence>
<comment type="caution">
    <text evidence="16">The sequence shown here is derived from an EMBL/GenBank/DDBJ whole genome shotgun (WGS) entry which is preliminary data.</text>
</comment>
<keyword evidence="8 13" id="KW-0560">Oxidoreductase</keyword>
<feature type="transmembrane region" description="Helical" evidence="14">
    <location>
        <begin position="200"/>
        <end position="222"/>
    </location>
</feature>
<dbReference type="GO" id="GO:0005789">
    <property type="term" value="C:endoplasmic reticulum membrane"/>
    <property type="evidence" value="ECO:0007669"/>
    <property type="project" value="TreeGrafter"/>
</dbReference>
<feature type="transmembrane region" description="Helical" evidence="14">
    <location>
        <begin position="82"/>
        <end position="101"/>
    </location>
</feature>
<evidence type="ECO:0000256" key="2">
    <source>
        <dbReference type="ARBA" id="ARBA00005189"/>
    </source>
</evidence>
<evidence type="ECO:0000256" key="5">
    <source>
        <dbReference type="ARBA" id="ARBA00022692"/>
    </source>
</evidence>
<accession>A0AAV3PUW6</accession>
<keyword evidence="7 14" id="KW-1133">Transmembrane helix</keyword>
<dbReference type="Pfam" id="PF00487">
    <property type="entry name" value="FA_desaturase"/>
    <property type="match status" value="1"/>
</dbReference>
<organism evidence="16 17">
    <name type="scientific">Lithospermum erythrorhizon</name>
    <name type="common">Purple gromwell</name>
    <name type="synonym">Lithospermum officinale var. erythrorhizon</name>
    <dbReference type="NCBI Taxonomy" id="34254"/>
    <lineage>
        <taxon>Eukaryota</taxon>
        <taxon>Viridiplantae</taxon>
        <taxon>Streptophyta</taxon>
        <taxon>Embryophyta</taxon>
        <taxon>Tracheophyta</taxon>
        <taxon>Spermatophyta</taxon>
        <taxon>Magnoliopsida</taxon>
        <taxon>eudicotyledons</taxon>
        <taxon>Gunneridae</taxon>
        <taxon>Pentapetalae</taxon>
        <taxon>asterids</taxon>
        <taxon>lamiids</taxon>
        <taxon>Boraginales</taxon>
        <taxon>Boraginaceae</taxon>
        <taxon>Boraginoideae</taxon>
        <taxon>Lithospermeae</taxon>
        <taxon>Lithospermum</taxon>
    </lineage>
</organism>
<evidence type="ECO:0000256" key="14">
    <source>
        <dbReference type="SAM" id="Phobius"/>
    </source>
</evidence>
<evidence type="ECO:0000256" key="11">
    <source>
        <dbReference type="ARBA" id="ARBA00023136"/>
    </source>
</evidence>
<evidence type="ECO:0000259" key="15">
    <source>
        <dbReference type="Pfam" id="PF00487"/>
    </source>
</evidence>
<keyword evidence="4 13" id="KW-0444">Lipid biosynthesis</keyword>
<evidence type="ECO:0000256" key="10">
    <source>
        <dbReference type="ARBA" id="ARBA00023098"/>
    </source>
</evidence>
<dbReference type="PANTHER" id="PTHR11351:SF31">
    <property type="entry name" value="DESATURASE 1, ISOFORM A-RELATED"/>
    <property type="match status" value="1"/>
</dbReference>
<evidence type="ECO:0000256" key="4">
    <source>
        <dbReference type="ARBA" id="ARBA00022516"/>
    </source>
</evidence>
<dbReference type="AlphaFoldDB" id="A0AAV3PUW6"/>
<evidence type="ECO:0000256" key="1">
    <source>
        <dbReference type="ARBA" id="ARBA00004141"/>
    </source>
</evidence>
<protein>
    <recommendedName>
        <fullName evidence="15">Fatty acid desaturase domain-containing protein</fullName>
    </recommendedName>
</protein>
<name>A0AAV3PUW6_LITER</name>
<comment type="similarity">
    <text evidence="3 13">Belongs to the fatty acid desaturase type 1 family.</text>
</comment>
<evidence type="ECO:0000256" key="6">
    <source>
        <dbReference type="ARBA" id="ARBA00022832"/>
    </source>
</evidence>
<evidence type="ECO:0000256" key="3">
    <source>
        <dbReference type="ARBA" id="ARBA00009295"/>
    </source>
</evidence>
<evidence type="ECO:0000256" key="8">
    <source>
        <dbReference type="ARBA" id="ARBA00023002"/>
    </source>
</evidence>
<keyword evidence="17" id="KW-1185">Reference proteome</keyword>